<proteinExistence type="predicted"/>
<organism evidence="1">
    <name type="scientific">Dulem virus 71</name>
    <dbReference type="NCBI Taxonomy" id="3145782"/>
    <lineage>
        <taxon>Viruses</taxon>
        <taxon>Monodnaviria</taxon>
        <taxon>Loebvirae</taxon>
        <taxon>Hofneiviricota</taxon>
        <taxon>Faserviricetes</taxon>
        <taxon>Tubulavirales</taxon>
        <taxon>Inoviridae</taxon>
        <taxon>Inovirus</taxon>
    </lineage>
</organism>
<evidence type="ECO:0000313" key="1">
    <source>
        <dbReference type="EMBL" id="XCD04719.1"/>
    </source>
</evidence>
<sequence>MNKFCLVLFSSCKCVLFESFNDLLAYLFSYFLENGYEDYGVYTLVQTDI</sequence>
<reference evidence="1" key="1">
    <citation type="submission" date="2024-03" db="EMBL/GenBank/DDBJ databases">
        <title>Diverse circular DNA viruses in blood, oral, and fecal samples of captive lemurs.</title>
        <authorList>
            <person name="Paietta E.N."/>
            <person name="Kraberger S."/>
            <person name="Lund M.C."/>
            <person name="Custer J.M."/>
            <person name="Vargas K.M."/>
            <person name="Ehmke E.E."/>
            <person name="Yoder A.D."/>
            <person name="Varsani A."/>
        </authorList>
    </citation>
    <scope>NUCLEOTIDE SEQUENCE</scope>
    <source>
        <strain evidence="1">Duke_24FF_1038</strain>
    </source>
</reference>
<name>A0AAU8AYM8_9VIRU</name>
<protein>
    <submittedName>
        <fullName evidence="1">Uncharacterized protein</fullName>
    </submittedName>
</protein>
<dbReference type="EMBL" id="PP511497">
    <property type="protein sequence ID" value="XCD04719.1"/>
    <property type="molecule type" value="Genomic_DNA"/>
</dbReference>
<accession>A0AAU8AYM8</accession>